<keyword evidence="2" id="KW-1133">Transmembrane helix</keyword>
<feature type="compositionally biased region" description="Polar residues" evidence="1">
    <location>
        <begin position="64"/>
        <end position="73"/>
    </location>
</feature>
<evidence type="ECO:0000256" key="1">
    <source>
        <dbReference type="SAM" id="MobiDB-lite"/>
    </source>
</evidence>
<feature type="compositionally biased region" description="Basic and acidic residues" evidence="1">
    <location>
        <begin position="887"/>
        <end position="903"/>
    </location>
</feature>
<dbReference type="GeneID" id="27900833"/>
<evidence type="ECO:0000313" key="4">
    <source>
        <dbReference type="Proteomes" id="UP000016931"/>
    </source>
</evidence>
<organism evidence="3 4">
    <name type="scientific">Sphaerulina musiva (strain SO2202)</name>
    <name type="common">Poplar stem canker fungus</name>
    <name type="synonym">Septoria musiva</name>
    <dbReference type="NCBI Taxonomy" id="692275"/>
    <lineage>
        <taxon>Eukaryota</taxon>
        <taxon>Fungi</taxon>
        <taxon>Dikarya</taxon>
        <taxon>Ascomycota</taxon>
        <taxon>Pezizomycotina</taxon>
        <taxon>Dothideomycetes</taxon>
        <taxon>Dothideomycetidae</taxon>
        <taxon>Mycosphaerellales</taxon>
        <taxon>Mycosphaerellaceae</taxon>
        <taxon>Sphaerulina</taxon>
    </lineage>
</organism>
<dbReference type="EMBL" id="KB456260">
    <property type="protein sequence ID" value="EMF17501.1"/>
    <property type="molecule type" value="Genomic_DNA"/>
</dbReference>
<reference evidence="3 4" key="1">
    <citation type="journal article" date="2012" name="PLoS Pathog.">
        <title>Diverse lifestyles and strategies of plant pathogenesis encoded in the genomes of eighteen Dothideomycetes fungi.</title>
        <authorList>
            <person name="Ohm R.A."/>
            <person name="Feau N."/>
            <person name="Henrissat B."/>
            <person name="Schoch C.L."/>
            <person name="Horwitz B.A."/>
            <person name="Barry K.W."/>
            <person name="Condon B.J."/>
            <person name="Copeland A.C."/>
            <person name="Dhillon B."/>
            <person name="Glaser F."/>
            <person name="Hesse C.N."/>
            <person name="Kosti I."/>
            <person name="LaButti K."/>
            <person name="Lindquist E.A."/>
            <person name="Lucas S."/>
            <person name="Salamov A.A."/>
            <person name="Bradshaw R.E."/>
            <person name="Ciuffetti L."/>
            <person name="Hamelin R.C."/>
            <person name="Kema G.H.J."/>
            <person name="Lawrence C."/>
            <person name="Scott J.A."/>
            <person name="Spatafora J.W."/>
            <person name="Turgeon B.G."/>
            <person name="de Wit P.J.G.M."/>
            <person name="Zhong S."/>
            <person name="Goodwin S.B."/>
            <person name="Grigoriev I.V."/>
        </authorList>
    </citation>
    <scope>NUCLEOTIDE SEQUENCE [LARGE SCALE GENOMIC DNA]</scope>
    <source>
        <strain evidence="3 4">SO2202</strain>
    </source>
</reference>
<feature type="transmembrane region" description="Helical" evidence="2">
    <location>
        <begin position="1154"/>
        <end position="1176"/>
    </location>
</feature>
<feature type="region of interest" description="Disordered" evidence="1">
    <location>
        <begin position="212"/>
        <end position="251"/>
    </location>
</feature>
<feature type="compositionally biased region" description="Low complexity" evidence="1">
    <location>
        <begin position="530"/>
        <end position="540"/>
    </location>
</feature>
<feature type="compositionally biased region" description="Polar residues" evidence="1">
    <location>
        <begin position="724"/>
        <end position="736"/>
    </location>
</feature>
<keyword evidence="2" id="KW-0812">Transmembrane</keyword>
<dbReference type="AlphaFoldDB" id="N1QJT7"/>
<feature type="compositionally biased region" description="Basic and acidic residues" evidence="1">
    <location>
        <begin position="947"/>
        <end position="956"/>
    </location>
</feature>
<feature type="compositionally biased region" description="Low complexity" evidence="1">
    <location>
        <begin position="129"/>
        <end position="144"/>
    </location>
</feature>
<dbReference type="RefSeq" id="XP_016765622.1">
    <property type="nucleotide sequence ID" value="XM_016903696.1"/>
</dbReference>
<dbReference type="OMA" id="RRPRMDW"/>
<keyword evidence="2" id="KW-0472">Membrane</keyword>
<evidence type="ECO:0000313" key="3">
    <source>
        <dbReference type="EMBL" id="EMF17501.1"/>
    </source>
</evidence>
<dbReference type="OrthoDB" id="5402622at2759"/>
<feature type="region of interest" description="Disordered" evidence="1">
    <location>
        <begin position="720"/>
        <end position="771"/>
    </location>
</feature>
<accession>N1QJT7</accession>
<sequence>MSSEVESLDAADSAASTSLPAAVQYGESSSEAQSRSSSAIRSLHSTAENSHDLGQKQRSRDRLSNASETSSHSKIPRRIRKPGGFLLGSVIGNGQLRASHDLPHSGAKQEQKGQIGGVYMEKRRNTAARGPGESSPRGSPSTSERSSDRPAHASSGKQSELRQPSLDAAQLVQMALKLSESRKRHVSNTLPLPILPAGGRRYVSALDSGYGPIRSASSGSKRASYANDSRIPTPTSQRHSHPRSERHGSPLDVEQNVVYTFSPATLSRAEKARTYFELASEHRRLLEHLPPLRPDATAPGNYSMHATSSPGSAHYQLTRITSSESVVKQKLGRAYNPLQALRDRRLRNRERRPLTVPIEAFHETDRIRRWIDEVDAVAKDGSYRPGEDQVRLPPFSGELEADQSTRFGMAHGHRRTDTASSVITRPETGWTIEPAELLADAYWVERGDNKTIVEDRHGNRIFPPRPRASLEVPRRSKEVSRRSAETGRRDGSIADTHSDSDQSWDEHRSRARHKHKHILPLPRLGRNRVSRSGSVTSASSDEGRKPPPLRYGDDEGGDENIGPLERHMREMIAKDEKGELSSPEMVSPDHWDSRNTPFPASRAGAEKSRQDPYATVTGRPSTDFQRPPRSRSVESRISEDHRLASLNEMVVDSPTSPARPTLSRKNTAESITSKQTSPIKQKTKGLKLSMFHSRSKSKEHNNIEATDFAANNINGAPLSPVLSAGSSTGLPRSSVDSVRPPQIRRHKTYDSIESDLRRADTTNTATGMSMKESKLSSNRFFKGGRVRDLVRIEGSRLSDRLRGSREGGHTAASVPQSEASDAEFEPSLQRRRTADLYTVDDGISSYASIESEQPKSKYFMSGLPSFKSPGGREKTAPASPLSEDSDPFEKLQKRAQSNRKDLPKINLPDNGDTREPEMSPSKSRDGASTVEDSKRRKSVSQNDLVLDEARPSDLHMKTRGTSTPVPGKWNWSISDHLHREQLAKPQAENEFSSKVTTRDIARVRALLLASGIKAHEIRSLADNTRDPPLPCIIKAAETAGRKFEPVARKEEHVVAAKILSSTLDGTVSGFEKLLEHFQGGAIRTLSMRLEELTHKSGDQLTKLVHETSDEADAFNVELTTKMPQDLKRMDETIDSMFRARRKNLKLLINVGSKIFEWLLLGIMWSVWFVVVIINSLKRAVVLLGRMFKWLLWW</sequence>
<feature type="compositionally biased region" description="Basic and acidic residues" evidence="1">
    <location>
        <begin position="98"/>
        <end position="111"/>
    </location>
</feature>
<dbReference type="eggNOG" id="ENOG502RU3A">
    <property type="taxonomic scope" value="Eukaryota"/>
</dbReference>
<feature type="compositionally biased region" description="Basic residues" evidence="1">
    <location>
        <begin position="509"/>
        <end position="518"/>
    </location>
</feature>
<dbReference type="Proteomes" id="UP000016931">
    <property type="component" value="Unassembled WGS sequence"/>
</dbReference>
<dbReference type="PANTHER" id="PTHR38426:SF1">
    <property type="entry name" value="MAINTENANCE OF TELOMERE CAPPING PROTEIN 4"/>
    <property type="match status" value="1"/>
</dbReference>
<feature type="compositionally biased region" description="Basic and acidic residues" evidence="1">
    <location>
        <begin position="799"/>
        <end position="808"/>
    </location>
</feature>
<dbReference type="InterPro" id="IPR038769">
    <property type="entry name" value="MTC4"/>
</dbReference>
<feature type="region of interest" description="Disordered" evidence="1">
    <location>
        <begin position="1"/>
        <end position="165"/>
    </location>
</feature>
<feature type="compositionally biased region" description="Basic and acidic residues" evidence="1">
    <location>
        <begin position="472"/>
        <end position="508"/>
    </location>
</feature>
<keyword evidence="4" id="KW-1185">Reference proteome</keyword>
<feature type="compositionally biased region" description="Basic and acidic residues" evidence="1">
    <location>
        <begin position="49"/>
        <end position="63"/>
    </location>
</feature>
<feature type="compositionally biased region" description="Polar residues" evidence="1">
    <location>
        <begin position="653"/>
        <end position="680"/>
    </location>
</feature>
<feature type="compositionally biased region" description="Basic and acidic residues" evidence="1">
    <location>
        <begin position="564"/>
        <end position="579"/>
    </location>
</feature>
<evidence type="ECO:0000256" key="2">
    <source>
        <dbReference type="SAM" id="Phobius"/>
    </source>
</evidence>
<gene>
    <name evidence="3" type="ORF">SEPMUDRAFT_146507</name>
</gene>
<feature type="compositionally biased region" description="Basic and acidic residues" evidence="1">
    <location>
        <begin position="748"/>
        <end position="760"/>
    </location>
</feature>
<feature type="region of interest" description="Disordered" evidence="1">
    <location>
        <begin position="860"/>
        <end position="967"/>
    </location>
</feature>
<feature type="compositionally biased region" description="Basic and acidic residues" evidence="1">
    <location>
        <begin position="631"/>
        <end position="643"/>
    </location>
</feature>
<dbReference type="STRING" id="692275.N1QJT7"/>
<proteinExistence type="predicted"/>
<dbReference type="PANTHER" id="PTHR38426">
    <property type="entry name" value="MAINTENANCE OF TELOMERE CAPPING PROTEIN 4"/>
    <property type="match status" value="1"/>
</dbReference>
<feature type="compositionally biased region" description="Polar residues" evidence="1">
    <location>
        <begin position="215"/>
        <end position="237"/>
    </location>
</feature>
<feature type="compositionally biased region" description="Basic and acidic residues" evidence="1">
    <location>
        <begin position="911"/>
        <end position="925"/>
    </location>
</feature>
<feature type="region of interest" description="Disordered" evidence="1">
    <location>
        <begin position="455"/>
        <end position="686"/>
    </location>
</feature>
<dbReference type="HOGENOM" id="CLU_002712_0_0_1"/>
<feature type="region of interest" description="Disordered" evidence="1">
    <location>
        <begin position="799"/>
        <end position="835"/>
    </location>
</feature>
<protein>
    <submittedName>
        <fullName evidence="3">Uncharacterized protein</fullName>
    </submittedName>
</protein>
<feature type="compositionally biased region" description="Low complexity" evidence="1">
    <location>
        <begin position="1"/>
        <end position="42"/>
    </location>
</feature>
<name>N1QJT7_SPHMS</name>